<evidence type="ECO:0000259" key="1">
    <source>
        <dbReference type="Pfam" id="PF13590"/>
    </source>
</evidence>
<dbReference type="EMBL" id="QJTD01000005">
    <property type="protein sequence ID" value="PYE80511.1"/>
    <property type="molecule type" value="Genomic_DNA"/>
</dbReference>
<name>A0A2V4XRL4_9FLAO</name>
<accession>A0A2V4XRL4</accession>
<protein>
    <submittedName>
        <fullName evidence="2">Uncharacterized protein DUF4136</fullName>
    </submittedName>
</protein>
<keyword evidence="3" id="KW-1185">Reference proteome</keyword>
<dbReference type="OrthoDB" id="1430233at2"/>
<dbReference type="Gene3D" id="3.30.160.670">
    <property type="match status" value="1"/>
</dbReference>
<dbReference type="PROSITE" id="PS51257">
    <property type="entry name" value="PROKAR_LIPOPROTEIN"/>
    <property type="match status" value="1"/>
</dbReference>
<dbReference type="AlphaFoldDB" id="A0A2V4XRL4"/>
<proteinExistence type="predicted"/>
<comment type="caution">
    <text evidence="2">The sequence shown here is derived from an EMBL/GenBank/DDBJ whole genome shotgun (WGS) entry which is preliminary data.</text>
</comment>
<dbReference type="Pfam" id="PF13590">
    <property type="entry name" value="DUF4136"/>
    <property type="match status" value="1"/>
</dbReference>
<organism evidence="2 3">
    <name type="scientific">Winogradskyella epiphytica</name>
    <dbReference type="NCBI Taxonomy" id="262005"/>
    <lineage>
        <taxon>Bacteria</taxon>
        <taxon>Pseudomonadati</taxon>
        <taxon>Bacteroidota</taxon>
        <taxon>Flavobacteriia</taxon>
        <taxon>Flavobacteriales</taxon>
        <taxon>Flavobacteriaceae</taxon>
        <taxon>Winogradskyella</taxon>
    </lineage>
</organism>
<dbReference type="Proteomes" id="UP000248054">
    <property type="component" value="Unassembled WGS sequence"/>
</dbReference>
<evidence type="ECO:0000313" key="2">
    <source>
        <dbReference type="EMBL" id="PYE80511.1"/>
    </source>
</evidence>
<feature type="domain" description="DUF4136" evidence="1">
    <location>
        <begin position="20"/>
        <end position="170"/>
    </location>
</feature>
<sequence>MKILKLLIIAILFTSCGSIVHYDYEKSTNFKDYRTYNYFGDMKTGLSELDTKRLIRSMDEQLKTMGLSRTDNPDFYIDIQSQEVRQRTNSNFGIGVGGTGRRVGGGVSVGIPVGVNKQSREIVIEFVDERKTGMFWQAIAESSFKSNANPEQRDAHFQDLVEKVLAKYPPKVKP</sequence>
<gene>
    <name evidence="2" type="ORF">DFQ11_105108</name>
</gene>
<reference evidence="2 3" key="1">
    <citation type="submission" date="2018-06" db="EMBL/GenBank/DDBJ databases">
        <title>Genomic Encyclopedia of Type Strains, Phase III (KMG-III): the genomes of soil and plant-associated and newly described type strains.</title>
        <authorList>
            <person name="Whitman W."/>
        </authorList>
    </citation>
    <scope>NUCLEOTIDE SEQUENCE [LARGE SCALE GENOMIC DNA]</scope>
    <source>
        <strain evidence="2 3">CECT 7945</strain>
    </source>
</reference>
<dbReference type="InterPro" id="IPR025411">
    <property type="entry name" value="DUF4136"/>
</dbReference>
<evidence type="ECO:0000313" key="3">
    <source>
        <dbReference type="Proteomes" id="UP000248054"/>
    </source>
</evidence>